<comment type="caution">
    <text evidence="1">The sequence shown here is derived from an EMBL/GenBank/DDBJ whole genome shotgun (WGS) entry which is preliminary data.</text>
</comment>
<reference evidence="1" key="1">
    <citation type="submission" date="2020-06" db="EMBL/GenBank/DDBJ databases">
        <title>WGS assembly of Ceratodon purpureus strain R40.</title>
        <authorList>
            <person name="Carey S.B."/>
            <person name="Jenkins J."/>
            <person name="Shu S."/>
            <person name="Lovell J.T."/>
            <person name="Sreedasyam A."/>
            <person name="Maumus F."/>
            <person name="Tiley G.P."/>
            <person name="Fernandez-Pozo N."/>
            <person name="Barry K."/>
            <person name="Chen C."/>
            <person name="Wang M."/>
            <person name="Lipzen A."/>
            <person name="Daum C."/>
            <person name="Saski C.A."/>
            <person name="Payton A.C."/>
            <person name="Mcbreen J.C."/>
            <person name="Conrad R.E."/>
            <person name="Kollar L.M."/>
            <person name="Olsson S."/>
            <person name="Huttunen S."/>
            <person name="Landis J.B."/>
            <person name="Wickett N.J."/>
            <person name="Johnson M.G."/>
            <person name="Rensing S.A."/>
            <person name="Grimwood J."/>
            <person name="Schmutz J."/>
            <person name="Mcdaniel S.F."/>
        </authorList>
    </citation>
    <scope>NUCLEOTIDE SEQUENCE</scope>
    <source>
        <strain evidence="1">R40</strain>
    </source>
</reference>
<organism evidence="1 2">
    <name type="scientific">Ceratodon purpureus</name>
    <name type="common">Fire moss</name>
    <name type="synonym">Dicranum purpureum</name>
    <dbReference type="NCBI Taxonomy" id="3225"/>
    <lineage>
        <taxon>Eukaryota</taxon>
        <taxon>Viridiplantae</taxon>
        <taxon>Streptophyta</taxon>
        <taxon>Embryophyta</taxon>
        <taxon>Bryophyta</taxon>
        <taxon>Bryophytina</taxon>
        <taxon>Bryopsida</taxon>
        <taxon>Dicranidae</taxon>
        <taxon>Pseudoditrichales</taxon>
        <taxon>Ditrichaceae</taxon>
        <taxon>Ceratodon</taxon>
    </lineage>
</organism>
<dbReference type="AlphaFoldDB" id="A0A8T0HLK6"/>
<proteinExistence type="predicted"/>
<accession>A0A8T0HLK6</accession>
<sequence>MEPPWRLPVTDPRRIKARERKLWVRELLWAIQEQLQTSQPHLKISCLCRLCDRGYRQEKYLDTFLQHLHPVEGYGRDEKNYGKLQFVRDTTAMTRTQSGRNTLGTITELKLQRLEGSTVSVLLMMTLTSLIVLQGHLICMIGTLERNFQGTMSRPRMMRSCQIRSEHMRFPI</sequence>
<gene>
    <name evidence="1" type="ORF">KC19_VG037800</name>
</gene>
<evidence type="ECO:0000313" key="1">
    <source>
        <dbReference type="EMBL" id="KAG0571730.1"/>
    </source>
</evidence>
<keyword evidence="2" id="KW-1185">Reference proteome</keyword>
<protein>
    <submittedName>
        <fullName evidence="1">Uncharacterized protein</fullName>
    </submittedName>
</protein>
<dbReference type="Proteomes" id="UP000822688">
    <property type="component" value="Chromosome V"/>
</dbReference>
<name>A0A8T0HLK6_CERPU</name>
<dbReference type="EMBL" id="CM026426">
    <property type="protein sequence ID" value="KAG0571730.1"/>
    <property type="molecule type" value="Genomic_DNA"/>
</dbReference>
<evidence type="ECO:0000313" key="2">
    <source>
        <dbReference type="Proteomes" id="UP000822688"/>
    </source>
</evidence>